<evidence type="ECO:0000313" key="1">
    <source>
        <dbReference type="EMBL" id="KAK9118478.1"/>
    </source>
</evidence>
<comment type="caution">
    <text evidence="1">The sequence shown here is derived from an EMBL/GenBank/DDBJ whole genome shotgun (WGS) entry which is preliminary data.</text>
</comment>
<reference evidence="1 2" key="1">
    <citation type="submission" date="2024-01" db="EMBL/GenBank/DDBJ databases">
        <title>Genome assemblies of Stephania.</title>
        <authorList>
            <person name="Yang L."/>
        </authorList>
    </citation>
    <scope>NUCLEOTIDE SEQUENCE [LARGE SCALE GENOMIC DNA]</scope>
    <source>
        <strain evidence="1">JXDWG</strain>
        <tissue evidence="1">Leaf</tissue>
    </source>
</reference>
<keyword evidence="2" id="KW-1185">Reference proteome</keyword>
<accession>A0AAP0NTD4</accession>
<dbReference type="EMBL" id="JBBNAG010000007">
    <property type="protein sequence ID" value="KAK9118478.1"/>
    <property type="molecule type" value="Genomic_DNA"/>
</dbReference>
<gene>
    <name evidence="1" type="ORF">Scep_016571</name>
</gene>
<organism evidence="1 2">
    <name type="scientific">Stephania cephalantha</name>
    <dbReference type="NCBI Taxonomy" id="152367"/>
    <lineage>
        <taxon>Eukaryota</taxon>
        <taxon>Viridiplantae</taxon>
        <taxon>Streptophyta</taxon>
        <taxon>Embryophyta</taxon>
        <taxon>Tracheophyta</taxon>
        <taxon>Spermatophyta</taxon>
        <taxon>Magnoliopsida</taxon>
        <taxon>Ranunculales</taxon>
        <taxon>Menispermaceae</taxon>
        <taxon>Menispermoideae</taxon>
        <taxon>Cissampelideae</taxon>
        <taxon>Stephania</taxon>
    </lineage>
</organism>
<protein>
    <submittedName>
        <fullName evidence="1">Uncharacterized protein</fullName>
    </submittedName>
</protein>
<evidence type="ECO:0000313" key="2">
    <source>
        <dbReference type="Proteomes" id="UP001419268"/>
    </source>
</evidence>
<name>A0AAP0NTD4_9MAGN</name>
<dbReference type="Proteomes" id="UP001419268">
    <property type="component" value="Unassembled WGS sequence"/>
</dbReference>
<sequence length="93" mass="9997">MQCGMDLNTQNSCPFPKASLASLSAQAFFCRKVYCNFTSPYRLSSCGISQTNPSLCACDEVFPTSSTTSLESTSMISLRTCLSAANSNFTPII</sequence>
<dbReference type="AlphaFoldDB" id="A0AAP0NTD4"/>
<proteinExistence type="predicted"/>